<evidence type="ECO:0000256" key="4">
    <source>
        <dbReference type="ARBA" id="ARBA00022842"/>
    </source>
</evidence>
<dbReference type="STRING" id="1802519.A2961_03230"/>
<organism evidence="6 7">
    <name type="scientific">Candidatus Woesebacteria bacterium RIFCSPLOWO2_01_FULL_39_21</name>
    <dbReference type="NCBI Taxonomy" id="1802519"/>
    <lineage>
        <taxon>Bacteria</taxon>
        <taxon>Candidatus Woeseibacteriota</taxon>
    </lineage>
</organism>
<dbReference type="Pfam" id="PF04794">
    <property type="entry name" value="YdjC"/>
    <property type="match status" value="1"/>
</dbReference>
<evidence type="ECO:0008006" key="8">
    <source>
        <dbReference type="Google" id="ProtNLM"/>
    </source>
</evidence>
<protein>
    <recommendedName>
        <fullName evidence="8">ChbG/HpnK family deacetylase</fullName>
    </recommendedName>
</protein>
<dbReference type="GO" id="GO:0005975">
    <property type="term" value="P:carbohydrate metabolic process"/>
    <property type="evidence" value="ECO:0007669"/>
    <property type="project" value="InterPro"/>
</dbReference>
<evidence type="ECO:0000313" key="6">
    <source>
        <dbReference type="EMBL" id="OGM63451.1"/>
    </source>
</evidence>
<dbReference type="Gene3D" id="3.20.20.370">
    <property type="entry name" value="Glycoside hydrolase/deacetylase"/>
    <property type="match status" value="1"/>
</dbReference>
<accession>A0A1F8BHC3</accession>
<proteinExistence type="predicted"/>
<gene>
    <name evidence="6" type="ORF">A2961_03230</name>
</gene>
<dbReference type="GO" id="GO:0046872">
    <property type="term" value="F:metal ion binding"/>
    <property type="evidence" value="ECO:0007669"/>
    <property type="project" value="UniProtKB-KW"/>
</dbReference>
<dbReference type="AlphaFoldDB" id="A0A1F8BHC3"/>
<keyword evidence="4" id="KW-0460">Magnesium</keyword>
<dbReference type="Proteomes" id="UP000177082">
    <property type="component" value="Unassembled WGS sequence"/>
</dbReference>
<name>A0A1F8BHC3_9BACT</name>
<sequence length="258" mass="29828">MKVKRATKKLVIVADDFGLAKEINEGILRACREGFVTEFSLMLKSPSTQHAVDIIKKCKLRDVGIHLLLVGFDDIKRMFRRSDYVELFKNKNYQEIQKLAELELRLFEKLIGKKPTHIIPQYGIHGNLKLLDFLLGYAKKYDIPMRLPRTTLGEKFGENYAAEIMLRRSGVRTTKYLFGHVLGSNLLRIEREFIDELARVKGGESAEVLTHPGYFDEEVLKLTSLNYERARDLAMCLDKKFEEKILNLGYHLVSFSQI</sequence>
<comment type="caution">
    <text evidence="6">The sequence shown here is derived from an EMBL/GenBank/DDBJ whole genome shotgun (WGS) entry which is preliminary data.</text>
</comment>
<dbReference type="PANTHER" id="PTHR31609">
    <property type="entry name" value="YDJC DEACETYLASE FAMILY MEMBER"/>
    <property type="match status" value="1"/>
</dbReference>
<dbReference type="GO" id="GO:0016787">
    <property type="term" value="F:hydrolase activity"/>
    <property type="evidence" value="ECO:0007669"/>
    <property type="project" value="UniProtKB-KW"/>
</dbReference>
<reference evidence="6 7" key="1">
    <citation type="journal article" date="2016" name="Nat. Commun.">
        <title>Thousands of microbial genomes shed light on interconnected biogeochemical processes in an aquifer system.</title>
        <authorList>
            <person name="Anantharaman K."/>
            <person name="Brown C.T."/>
            <person name="Hug L.A."/>
            <person name="Sharon I."/>
            <person name="Castelle C.J."/>
            <person name="Probst A.J."/>
            <person name="Thomas B.C."/>
            <person name="Singh A."/>
            <person name="Wilkins M.J."/>
            <person name="Karaoz U."/>
            <person name="Brodie E.L."/>
            <person name="Williams K.H."/>
            <person name="Hubbard S.S."/>
            <person name="Banfield J.F."/>
        </authorList>
    </citation>
    <scope>NUCLEOTIDE SEQUENCE [LARGE SCALE GENOMIC DNA]</scope>
</reference>
<keyword evidence="2" id="KW-0479">Metal-binding</keyword>
<dbReference type="EMBL" id="MGHF01000017">
    <property type="protein sequence ID" value="OGM63451.1"/>
    <property type="molecule type" value="Genomic_DNA"/>
</dbReference>
<evidence type="ECO:0000256" key="5">
    <source>
        <dbReference type="ARBA" id="ARBA00023277"/>
    </source>
</evidence>
<evidence type="ECO:0000256" key="2">
    <source>
        <dbReference type="ARBA" id="ARBA00022723"/>
    </source>
</evidence>
<dbReference type="GO" id="GO:0019213">
    <property type="term" value="F:deacetylase activity"/>
    <property type="evidence" value="ECO:0007669"/>
    <property type="project" value="TreeGrafter"/>
</dbReference>
<dbReference type="InterPro" id="IPR011330">
    <property type="entry name" value="Glyco_hydro/deAcase_b/a-brl"/>
</dbReference>
<comment type="cofactor">
    <cofactor evidence="1">
        <name>Mg(2+)</name>
        <dbReference type="ChEBI" id="CHEBI:18420"/>
    </cofactor>
</comment>
<dbReference type="PANTHER" id="PTHR31609:SF1">
    <property type="entry name" value="CARBOHYDRATE DEACETYLASE"/>
    <property type="match status" value="1"/>
</dbReference>
<keyword evidence="5" id="KW-0119">Carbohydrate metabolism</keyword>
<evidence type="ECO:0000256" key="3">
    <source>
        <dbReference type="ARBA" id="ARBA00022801"/>
    </source>
</evidence>
<evidence type="ECO:0000313" key="7">
    <source>
        <dbReference type="Proteomes" id="UP000177082"/>
    </source>
</evidence>
<evidence type="ECO:0000256" key="1">
    <source>
        <dbReference type="ARBA" id="ARBA00001946"/>
    </source>
</evidence>
<dbReference type="SUPFAM" id="SSF88713">
    <property type="entry name" value="Glycoside hydrolase/deacetylase"/>
    <property type="match status" value="1"/>
</dbReference>
<dbReference type="InterPro" id="IPR006879">
    <property type="entry name" value="YdjC-like"/>
</dbReference>
<keyword evidence="3" id="KW-0378">Hydrolase</keyword>